<dbReference type="AlphaFoldDB" id="A0A7U4M014"/>
<feature type="domain" description="Carbohydrate kinase PfkB" evidence="12">
    <location>
        <begin position="9"/>
        <end position="304"/>
    </location>
</feature>
<dbReference type="Pfam" id="PF00294">
    <property type="entry name" value="PfkB"/>
    <property type="match status" value="1"/>
</dbReference>
<feature type="domain" description="Cytidyltransferase-like" evidence="13">
    <location>
        <begin position="348"/>
        <end position="440"/>
    </location>
</feature>
<evidence type="ECO:0000256" key="8">
    <source>
        <dbReference type="ARBA" id="ARBA00023268"/>
    </source>
</evidence>
<comment type="function">
    <text evidence="2 11">Catalyzes the ADP transfer from ATP to D-glycero-beta-D-manno-heptose 1-phosphate, yielding ADP-D-glycero-beta-D-manno-heptose.</text>
</comment>
<dbReference type="NCBIfam" id="TIGR02199">
    <property type="entry name" value="rfaE_dom_II"/>
    <property type="match status" value="1"/>
</dbReference>
<comment type="similarity">
    <text evidence="11">In the C-terminal section; belongs to the cytidylyltransferase family.</text>
</comment>
<evidence type="ECO:0000313" key="15">
    <source>
        <dbReference type="Proteomes" id="UP000034444"/>
    </source>
</evidence>
<dbReference type="GO" id="GO:0033785">
    <property type="term" value="F:heptose 7-phosphate kinase activity"/>
    <property type="evidence" value="ECO:0007669"/>
    <property type="project" value="UniProtKB-UniRule"/>
</dbReference>
<dbReference type="RefSeq" id="WP_046550448.1">
    <property type="nucleotide sequence ID" value="NZ_CP011308.1"/>
</dbReference>
<sequence length="476" mass="51602">MDKIRAKKAKIAVVGDLMIDHYIWGECERISPEAPVQVLEVSKESNVLGGAGNVINNLTALDAEVSVYTVLGEDANAALAERLLREAGANCDAVIRQEKRVTTRKSRVIASNQQIIRFDDESREDISLGSQYALLTDLQKNIFSCDAVLLSDYGKGVLTPTLTRDIISLAKAHDKPVLVDPKGTDYGKYEGATLLTPNKKEASLATGIELSDQDTLREAGFKLKNELSLTYGIITLSEEGIAIFNDGMHIIPTVAREVYDVTGAGDTVLASLGIAMASGLDITEACEFANKAAAIVVAKVGSATATLNEIEEYEHSLNKGQAESKIKDFTQIKRIAKRLRAQGRKIIFTNGCFDILHRGHASYLQQAKALGDFLIVGLNSDESITRLKGESRPINDLEDRAFLLAALESVDYVVPFTEDTPYELIKRVMPDVLVKGADYEGKEVVGSDIAKEVKLISFVEGKSTSSIIGKISGNSC</sequence>
<dbReference type="Gene3D" id="3.40.50.620">
    <property type="entry name" value="HUPs"/>
    <property type="match status" value="1"/>
</dbReference>
<keyword evidence="8 11" id="KW-0511">Multifunctional enzyme</keyword>
<dbReference type="Proteomes" id="UP000034444">
    <property type="component" value="Chromosome"/>
</dbReference>
<dbReference type="EMBL" id="CP011308">
    <property type="protein sequence ID" value="AKF24350.1"/>
    <property type="molecule type" value="Genomic_DNA"/>
</dbReference>
<dbReference type="GO" id="GO:0016773">
    <property type="term" value="F:phosphotransferase activity, alcohol group as acceptor"/>
    <property type="evidence" value="ECO:0007669"/>
    <property type="project" value="InterPro"/>
</dbReference>
<dbReference type="Gene3D" id="3.40.1190.20">
    <property type="match status" value="1"/>
</dbReference>
<evidence type="ECO:0000256" key="11">
    <source>
        <dbReference type="HAMAP-Rule" id="MF_01603"/>
    </source>
</evidence>
<feature type="region of interest" description="Cytidylyltransferase" evidence="11">
    <location>
        <begin position="348"/>
        <end position="476"/>
    </location>
</feature>
<evidence type="ECO:0000256" key="10">
    <source>
        <dbReference type="ARBA" id="ARBA00047428"/>
    </source>
</evidence>
<protein>
    <recommendedName>
        <fullName evidence="11">Bifunctional protein HldE</fullName>
    </recommendedName>
    <domain>
        <recommendedName>
            <fullName evidence="11">D-beta-D-heptose 7-phosphate kinase</fullName>
            <ecNumber evidence="11">2.7.1.167</ecNumber>
        </recommendedName>
        <alternativeName>
            <fullName evidence="11">D-beta-D-heptose 7-phosphotransferase</fullName>
        </alternativeName>
        <alternativeName>
            <fullName evidence="11">D-glycero-beta-D-manno-heptose-7-phosphate kinase</fullName>
        </alternativeName>
    </domain>
    <domain>
        <recommendedName>
            <fullName evidence="11">D-beta-D-heptose 1-phosphate adenylyltransferase</fullName>
            <ecNumber evidence="11">2.7.7.70</ecNumber>
        </recommendedName>
        <alternativeName>
            <fullName evidence="11">D-glycero-beta-D-manno-heptose 1-phosphate adenylyltransferase</fullName>
        </alternativeName>
    </domain>
</protein>
<dbReference type="GO" id="GO:0097171">
    <property type="term" value="P:ADP-L-glycero-beta-D-manno-heptose biosynthetic process"/>
    <property type="evidence" value="ECO:0007669"/>
    <property type="project" value="UniProtKB-UniPathway"/>
</dbReference>
<dbReference type="InterPro" id="IPR004821">
    <property type="entry name" value="Cyt_trans-like"/>
</dbReference>
<feature type="binding site" evidence="11">
    <location>
        <begin position="198"/>
        <end position="201"/>
    </location>
    <ligand>
        <name>ATP</name>
        <dbReference type="ChEBI" id="CHEBI:30616"/>
    </ligand>
</feature>
<comment type="pathway">
    <text evidence="11">Nucleotide-sugar biosynthesis; ADP-L-glycero-beta-D-manno-heptose biosynthesis; ADP-L-glycero-beta-D-manno-heptose from D-glycero-beta-D-manno-heptose 7-phosphate: step 1/4.</text>
</comment>
<dbReference type="PANTHER" id="PTHR46969:SF1">
    <property type="entry name" value="BIFUNCTIONAL PROTEIN HLDE"/>
    <property type="match status" value="1"/>
</dbReference>
<dbReference type="KEGG" id="slh:YH65_02275"/>
<evidence type="ECO:0000256" key="7">
    <source>
        <dbReference type="ARBA" id="ARBA00022840"/>
    </source>
</evidence>
<dbReference type="CDD" id="cd01172">
    <property type="entry name" value="RfaE_like"/>
    <property type="match status" value="1"/>
</dbReference>
<evidence type="ECO:0000256" key="6">
    <source>
        <dbReference type="ARBA" id="ARBA00022777"/>
    </source>
</evidence>
<gene>
    <name evidence="11" type="primary">hldE</name>
    <name evidence="14" type="ORF">YH65_02275</name>
</gene>
<dbReference type="GO" id="GO:0005829">
    <property type="term" value="C:cytosol"/>
    <property type="evidence" value="ECO:0007669"/>
    <property type="project" value="TreeGrafter"/>
</dbReference>
<dbReference type="EC" id="2.7.7.70" evidence="11"/>
<keyword evidence="9 11" id="KW-0119">Carbohydrate metabolism</keyword>
<dbReference type="InterPro" id="IPR011611">
    <property type="entry name" value="PfkB_dom"/>
</dbReference>
<dbReference type="InterPro" id="IPR011913">
    <property type="entry name" value="RfaE_dom_I"/>
</dbReference>
<evidence type="ECO:0000256" key="5">
    <source>
        <dbReference type="ARBA" id="ARBA00022741"/>
    </source>
</evidence>
<dbReference type="Pfam" id="PF01467">
    <property type="entry name" value="CTP_transf_like"/>
    <property type="match status" value="1"/>
</dbReference>
<feature type="active site" evidence="11">
    <location>
        <position position="266"/>
    </location>
</feature>
<evidence type="ECO:0000313" key="14">
    <source>
        <dbReference type="EMBL" id="AKF24350.1"/>
    </source>
</evidence>
<evidence type="ECO:0000256" key="2">
    <source>
        <dbReference type="ARBA" id="ARBA00003753"/>
    </source>
</evidence>
<feature type="region of interest" description="Ribokinase" evidence="11">
    <location>
        <begin position="1"/>
        <end position="320"/>
    </location>
</feature>
<dbReference type="UniPathway" id="UPA00356">
    <property type="reaction ID" value="UER00437"/>
</dbReference>
<dbReference type="InterPro" id="IPR023030">
    <property type="entry name" value="Bifunc_HldE"/>
</dbReference>
<dbReference type="OrthoDB" id="9802794at2"/>
<dbReference type="InterPro" id="IPR011914">
    <property type="entry name" value="RfaE_dom_II"/>
</dbReference>
<dbReference type="InterPro" id="IPR029056">
    <property type="entry name" value="Ribokinase-like"/>
</dbReference>
<comment type="catalytic activity">
    <reaction evidence="11">
        <text>D-glycero-beta-D-manno-heptose 7-phosphate + ATP = D-glycero-beta-D-manno-heptose 1,7-bisphosphate + ADP + H(+)</text>
        <dbReference type="Rhea" id="RHEA:27473"/>
        <dbReference type="ChEBI" id="CHEBI:15378"/>
        <dbReference type="ChEBI" id="CHEBI:30616"/>
        <dbReference type="ChEBI" id="CHEBI:60204"/>
        <dbReference type="ChEBI" id="CHEBI:60208"/>
        <dbReference type="ChEBI" id="CHEBI:456216"/>
        <dbReference type="EC" id="2.7.1.167"/>
    </reaction>
</comment>
<dbReference type="PANTHER" id="PTHR46969">
    <property type="entry name" value="BIFUNCTIONAL PROTEIN HLDE"/>
    <property type="match status" value="1"/>
</dbReference>
<comment type="similarity">
    <text evidence="11">In the N-terminal section; belongs to the carbohydrate kinase PfkB family.</text>
</comment>
<keyword evidence="15" id="KW-1185">Reference proteome</keyword>
<reference evidence="15" key="2">
    <citation type="journal article" date="2017" name="Stand. Genomic Sci.">
        <title>Complete genome sequence of the sulfur-oxidizing chemolithoautotrophic Sulfurovum lithotrophicum 42BKTT.</title>
        <authorList>
            <person name="Jeon W."/>
            <person name="Priscilla L."/>
            <person name="Park G."/>
            <person name="Lee H."/>
            <person name="Lee N."/>
            <person name="Lee D."/>
            <person name="Kwon H."/>
            <person name="Ahn I."/>
            <person name="Lee C."/>
            <person name="Lee H."/>
            <person name="Ahn J."/>
        </authorList>
    </citation>
    <scope>NUCLEOTIDE SEQUENCE [LARGE SCALE GENOMIC DNA]</scope>
    <source>
        <strain evidence="15">ATCC BAA-797 / 42BKT</strain>
    </source>
</reference>
<keyword evidence="4 11" id="KW-0548">Nucleotidyltransferase</keyword>
<keyword evidence="6 11" id="KW-0418">Kinase</keyword>
<dbReference type="GO" id="GO:0005524">
    <property type="term" value="F:ATP binding"/>
    <property type="evidence" value="ECO:0007669"/>
    <property type="project" value="UniProtKB-UniRule"/>
</dbReference>
<evidence type="ECO:0000259" key="12">
    <source>
        <dbReference type="Pfam" id="PF00294"/>
    </source>
</evidence>
<keyword evidence="7 11" id="KW-0067">ATP-binding</keyword>
<evidence type="ECO:0000256" key="3">
    <source>
        <dbReference type="ARBA" id="ARBA00022679"/>
    </source>
</evidence>
<dbReference type="SUPFAM" id="SSF53613">
    <property type="entry name" value="Ribokinase-like"/>
    <property type="match status" value="1"/>
</dbReference>
<comment type="subunit">
    <text evidence="11">Homodimer.</text>
</comment>
<dbReference type="NCBIfam" id="TIGR00125">
    <property type="entry name" value="cyt_tran_rel"/>
    <property type="match status" value="1"/>
</dbReference>
<name>A0A7U4M014_9BACT</name>
<dbReference type="EC" id="2.7.1.167" evidence="11"/>
<comment type="catalytic activity">
    <reaction evidence="10 11">
        <text>D-glycero-beta-D-manno-heptose 1-phosphate + ATP + H(+) = ADP-D-glycero-beta-D-manno-heptose + diphosphate</text>
        <dbReference type="Rhea" id="RHEA:27465"/>
        <dbReference type="ChEBI" id="CHEBI:15378"/>
        <dbReference type="ChEBI" id="CHEBI:30616"/>
        <dbReference type="ChEBI" id="CHEBI:33019"/>
        <dbReference type="ChEBI" id="CHEBI:59967"/>
        <dbReference type="ChEBI" id="CHEBI:61593"/>
        <dbReference type="EC" id="2.7.7.70"/>
    </reaction>
</comment>
<dbReference type="SUPFAM" id="SSF52374">
    <property type="entry name" value="Nucleotidylyl transferase"/>
    <property type="match status" value="1"/>
</dbReference>
<keyword evidence="3 11" id="KW-0808">Transferase</keyword>
<comment type="function">
    <text evidence="1 11">Catalyzes the phosphorylation of D-glycero-D-manno-heptose 7-phosphate at the C-1 position to selectively form D-glycero-beta-D-manno-heptose-1,7-bisphosphate.</text>
</comment>
<dbReference type="InterPro" id="IPR014729">
    <property type="entry name" value="Rossmann-like_a/b/a_fold"/>
</dbReference>
<evidence type="ECO:0000256" key="1">
    <source>
        <dbReference type="ARBA" id="ARBA00002319"/>
    </source>
</evidence>
<evidence type="ECO:0000259" key="13">
    <source>
        <dbReference type="Pfam" id="PF01467"/>
    </source>
</evidence>
<comment type="pathway">
    <text evidence="11">Nucleotide-sugar biosynthesis; ADP-L-glycero-beta-D-manno-heptose biosynthesis; ADP-L-glycero-beta-D-manno-heptose from D-glycero-beta-D-manno-heptose 7-phosphate: step 3/4.</text>
</comment>
<proteinExistence type="inferred from homology"/>
<evidence type="ECO:0000256" key="9">
    <source>
        <dbReference type="ARBA" id="ARBA00023277"/>
    </source>
</evidence>
<keyword evidence="5 11" id="KW-0547">Nucleotide-binding</keyword>
<reference evidence="14 15" key="1">
    <citation type="submission" date="2015-04" db="EMBL/GenBank/DDBJ databases">
        <title>Complete genome sequence of Sulfurovum lithotrophicum ATCC BAA-797T.</title>
        <authorList>
            <person name="Ahn J."/>
            <person name="Park G."/>
            <person name="Jeon W."/>
            <person name="Jang Y."/>
            <person name="Jang M."/>
            <person name="Lee H."/>
            <person name="Lee H."/>
        </authorList>
    </citation>
    <scope>NUCLEOTIDE SEQUENCE [LARGE SCALE GENOMIC DNA]</scope>
    <source>
        <strain evidence="15">ATCC BAA-797 / 42BKT</strain>
    </source>
</reference>
<organism evidence="14 15">
    <name type="scientific">Sulfurovum lithotrophicum</name>
    <dbReference type="NCBI Taxonomy" id="206403"/>
    <lineage>
        <taxon>Bacteria</taxon>
        <taxon>Pseudomonadati</taxon>
        <taxon>Campylobacterota</taxon>
        <taxon>Epsilonproteobacteria</taxon>
        <taxon>Campylobacterales</taxon>
        <taxon>Sulfurovaceae</taxon>
        <taxon>Sulfurovum</taxon>
    </lineage>
</organism>
<dbReference type="HAMAP" id="MF_01603">
    <property type="entry name" value="HldE"/>
    <property type="match status" value="1"/>
</dbReference>
<evidence type="ECO:0000256" key="4">
    <source>
        <dbReference type="ARBA" id="ARBA00022695"/>
    </source>
</evidence>
<dbReference type="NCBIfam" id="TIGR02198">
    <property type="entry name" value="rfaE_dom_I"/>
    <property type="match status" value="1"/>
</dbReference>
<dbReference type="GO" id="GO:0033786">
    <property type="term" value="F:heptose-1-phosphate adenylyltransferase activity"/>
    <property type="evidence" value="ECO:0007669"/>
    <property type="project" value="UniProtKB-UniRule"/>
</dbReference>
<accession>A0A7U4M014</accession>